<dbReference type="Proteomes" id="UP000198711">
    <property type="component" value="Unassembled WGS sequence"/>
</dbReference>
<evidence type="ECO:0000313" key="2">
    <source>
        <dbReference type="EMBL" id="SDW61508.1"/>
    </source>
</evidence>
<dbReference type="InterPro" id="IPR013328">
    <property type="entry name" value="6PGD_dom2"/>
</dbReference>
<dbReference type="PANTHER" id="PTHR48075:SF5">
    <property type="entry name" value="3-HYDROXYBUTYRYL-COA DEHYDROGENASE"/>
    <property type="match status" value="1"/>
</dbReference>
<comment type="caution">
    <text evidence="2">The sequence shown here is derived from an EMBL/GenBank/DDBJ whole genome shotgun (WGS) entry which is preliminary data.</text>
</comment>
<keyword evidence="3" id="KW-1185">Reference proteome</keyword>
<sequence>MHIAIQANTQQKELLLQKGIPAGISVSWLVEGMALPVADAYFDFLGTDDVFATVKDQPVFINEVLRTGRQLPLNCIRVNAWNSFLERPVLEIAGEHNRAAGENILRSLNWKYQWVPDEPGFIAARIVCMIINEAYFALGQELSSKNEMDIAMKLGTNYPMGPFEWAEQIGTRRVYDLLKILEREDKRYTPSGLLEKEALQS</sequence>
<accession>A0A8X8IDT4</accession>
<evidence type="ECO:0000313" key="3">
    <source>
        <dbReference type="Proteomes" id="UP000198711"/>
    </source>
</evidence>
<evidence type="ECO:0000259" key="1">
    <source>
        <dbReference type="Pfam" id="PF00725"/>
    </source>
</evidence>
<name>A0A8X8IDT4_9BACT</name>
<dbReference type="EMBL" id="FNNO01000004">
    <property type="protein sequence ID" value="SDW61508.1"/>
    <property type="molecule type" value="Genomic_DNA"/>
</dbReference>
<proteinExistence type="predicted"/>
<dbReference type="RefSeq" id="WP_257574751.1">
    <property type="nucleotide sequence ID" value="NZ_FNNO01000004.1"/>
</dbReference>
<protein>
    <submittedName>
        <fullName evidence="2">3-hydroxybutyryl-CoA dehydrogenase</fullName>
    </submittedName>
</protein>
<organism evidence="2 3">
    <name type="scientific">Hydrobacter penzbergensis</name>
    <dbReference type="NCBI Taxonomy" id="1235997"/>
    <lineage>
        <taxon>Bacteria</taxon>
        <taxon>Pseudomonadati</taxon>
        <taxon>Bacteroidota</taxon>
        <taxon>Chitinophagia</taxon>
        <taxon>Chitinophagales</taxon>
        <taxon>Chitinophagaceae</taxon>
        <taxon>Hydrobacter</taxon>
    </lineage>
</organism>
<reference evidence="2 3" key="1">
    <citation type="submission" date="2016-10" db="EMBL/GenBank/DDBJ databases">
        <authorList>
            <person name="Varghese N."/>
            <person name="Submissions S."/>
        </authorList>
    </citation>
    <scope>NUCLEOTIDE SEQUENCE [LARGE SCALE GENOMIC DNA]</scope>
    <source>
        <strain evidence="2 3">DSM 25353</strain>
    </source>
</reference>
<dbReference type="Gene3D" id="1.10.1040.10">
    <property type="entry name" value="N-(1-d-carboxylethyl)-l-norvaline Dehydrogenase, domain 2"/>
    <property type="match status" value="1"/>
</dbReference>
<dbReference type="AlphaFoldDB" id="A0A8X8IDT4"/>
<dbReference type="InterPro" id="IPR008927">
    <property type="entry name" value="6-PGluconate_DH-like_C_sf"/>
</dbReference>
<dbReference type="SUPFAM" id="SSF48179">
    <property type="entry name" value="6-phosphogluconate dehydrogenase C-terminal domain-like"/>
    <property type="match status" value="1"/>
</dbReference>
<dbReference type="PANTHER" id="PTHR48075">
    <property type="entry name" value="3-HYDROXYACYL-COA DEHYDROGENASE FAMILY PROTEIN"/>
    <property type="match status" value="1"/>
</dbReference>
<dbReference type="GO" id="GO:0006631">
    <property type="term" value="P:fatty acid metabolic process"/>
    <property type="evidence" value="ECO:0007669"/>
    <property type="project" value="InterPro"/>
</dbReference>
<feature type="domain" description="3-hydroxyacyl-CoA dehydrogenase C-terminal" evidence="1">
    <location>
        <begin position="120"/>
        <end position="196"/>
    </location>
</feature>
<dbReference type="GO" id="GO:0016616">
    <property type="term" value="F:oxidoreductase activity, acting on the CH-OH group of donors, NAD or NADP as acceptor"/>
    <property type="evidence" value="ECO:0007669"/>
    <property type="project" value="InterPro"/>
</dbReference>
<dbReference type="Pfam" id="PF00725">
    <property type="entry name" value="3HCDH"/>
    <property type="match status" value="1"/>
</dbReference>
<gene>
    <name evidence="2" type="ORF">SAMN05444410_104107</name>
</gene>
<dbReference type="InterPro" id="IPR006108">
    <property type="entry name" value="3HC_DH_C"/>
</dbReference>